<proteinExistence type="predicted"/>
<evidence type="ECO:0008006" key="3">
    <source>
        <dbReference type="Google" id="ProtNLM"/>
    </source>
</evidence>
<evidence type="ECO:0000313" key="1">
    <source>
        <dbReference type="EMBL" id="TMS32760.1"/>
    </source>
</evidence>
<dbReference type="EMBL" id="AZBU02000001">
    <property type="protein sequence ID" value="TMS32760.1"/>
    <property type="molecule type" value="Genomic_DNA"/>
</dbReference>
<gene>
    <name evidence="1" type="ORF">L596_000562</name>
</gene>
<dbReference type="InterPro" id="IPR050693">
    <property type="entry name" value="Hsp70_NEF-Inhibitors"/>
</dbReference>
<reference evidence="1 2" key="2">
    <citation type="journal article" date="2019" name="G3 (Bethesda)">
        <title>Hybrid Assembly of the Genome of the Entomopathogenic Nematode Steinernema carpocapsae Identifies the X-Chromosome.</title>
        <authorList>
            <person name="Serra L."/>
            <person name="Macchietto M."/>
            <person name="Macias-Munoz A."/>
            <person name="McGill C.J."/>
            <person name="Rodriguez I.M."/>
            <person name="Rodriguez B."/>
            <person name="Murad R."/>
            <person name="Mortazavi A."/>
        </authorList>
    </citation>
    <scope>NUCLEOTIDE SEQUENCE [LARGE SCALE GENOMIC DNA]</scope>
    <source>
        <strain evidence="1 2">ALL</strain>
    </source>
</reference>
<dbReference type="SUPFAM" id="SSF48371">
    <property type="entry name" value="ARM repeat"/>
    <property type="match status" value="1"/>
</dbReference>
<dbReference type="InterPro" id="IPR016024">
    <property type="entry name" value="ARM-type_fold"/>
</dbReference>
<dbReference type="GO" id="GO:0005783">
    <property type="term" value="C:endoplasmic reticulum"/>
    <property type="evidence" value="ECO:0007669"/>
    <property type="project" value="TreeGrafter"/>
</dbReference>
<dbReference type="Proteomes" id="UP000298663">
    <property type="component" value="Unassembled WGS sequence"/>
</dbReference>
<dbReference type="Gene3D" id="1.25.10.10">
    <property type="entry name" value="Leucine-rich Repeat Variant"/>
    <property type="match status" value="1"/>
</dbReference>
<dbReference type="OrthoDB" id="10250458at2759"/>
<evidence type="ECO:0000313" key="2">
    <source>
        <dbReference type="Proteomes" id="UP000298663"/>
    </source>
</evidence>
<protein>
    <recommendedName>
        <fullName evidence="3">Nucleotide exchange factor Fes1 domain-containing protein</fullName>
    </recommendedName>
</protein>
<dbReference type="PANTHER" id="PTHR19316">
    <property type="entry name" value="PROTEIN FOLDING REGULATOR"/>
    <property type="match status" value="1"/>
</dbReference>
<dbReference type="PANTHER" id="PTHR19316:SF18">
    <property type="entry name" value="HSP70-BINDING PROTEIN 1"/>
    <property type="match status" value="1"/>
</dbReference>
<dbReference type="AlphaFoldDB" id="A0A4U8UIG0"/>
<sequence length="300" mass="33675">MSTIPSEKYWKKLLALSTSATTPAADSTTSGEAPSTMSVEDQAWVQEAINELAQVEDPIAQMTSCMMEVKKRLMDGEFWSPEDRYEMDNVLATIDELICDIDLAVSFCRYDGLKLMNEVLEKVQCEGALKWAAQILASSCENNPDVQKQVLETTLLGTLLKLLKNDKSSQIVRKTFVSAISAIVRNNKDCFEKFIELGGYVTLASVALKADRSCNEALLHRICVAMANIARGLEPDEIDKHRIHWTLAETLLALEVVKTCVYESVGYLVDYFKALTDEQINVSPDCLRMLRRLQRAYLNE</sequence>
<name>A0A4U8UIG0_STECR</name>
<dbReference type="STRING" id="34508.A0A4U8UIG0"/>
<organism evidence="1 2">
    <name type="scientific">Steinernema carpocapsae</name>
    <name type="common">Entomopathogenic nematode</name>
    <dbReference type="NCBI Taxonomy" id="34508"/>
    <lineage>
        <taxon>Eukaryota</taxon>
        <taxon>Metazoa</taxon>
        <taxon>Ecdysozoa</taxon>
        <taxon>Nematoda</taxon>
        <taxon>Chromadorea</taxon>
        <taxon>Rhabditida</taxon>
        <taxon>Tylenchina</taxon>
        <taxon>Panagrolaimomorpha</taxon>
        <taxon>Strongyloidoidea</taxon>
        <taxon>Steinernematidae</taxon>
        <taxon>Steinernema</taxon>
    </lineage>
</organism>
<comment type="caution">
    <text evidence="1">The sequence shown here is derived from an EMBL/GenBank/DDBJ whole genome shotgun (WGS) entry which is preliminary data.</text>
</comment>
<accession>A0A4U8UIG0</accession>
<dbReference type="InterPro" id="IPR011989">
    <property type="entry name" value="ARM-like"/>
</dbReference>
<dbReference type="GO" id="GO:0000774">
    <property type="term" value="F:adenyl-nucleotide exchange factor activity"/>
    <property type="evidence" value="ECO:0007669"/>
    <property type="project" value="TreeGrafter"/>
</dbReference>
<keyword evidence="2" id="KW-1185">Reference proteome</keyword>
<reference evidence="1 2" key="1">
    <citation type="journal article" date="2015" name="Genome Biol.">
        <title>Comparative genomics of Steinernema reveals deeply conserved gene regulatory networks.</title>
        <authorList>
            <person name="Dillman A.R."/>
            <person name="Macchietto M."/>
            <person name="Porter C.F."/>
            <person name="Rogers A."/>
            <person name="Williams B."/>
            <person name="Antoshechkin I."/>
            <person name="Lee M.M."/>
            <person name="Goodwin Z."/>
            <person name="Lu X."/>
            <person name="Lewis E.E."/>
            <person name="Goodrich-Blair H."/>
            <person name="Stock S.P."/>
            <person name="Adams B.J."/>
            <person name="Sternberg P.W."/>
            <person name="Mortazavi A."/>
        </authorList>
    </citation>
    <scope>NUCLEOTIDE SEQUENCE [LARGE SCALE GENOMIC DNA]</scope>
    <source>
        <strain evidence="1 2">ALL</strain>
    </source>
</reference>